<dbReference type="Proteomes" id="UP000035680">
    <property type="component" value="Unassembled WGS sequence"/>
</dbReference>
<keyword evidence="1" id="KW-1133">Transmembrane helix</keyword>
<keyword evidence="1" id="KW-0812">Transmembrane</keyword>
<feature type="transmembrane region" description="Helical" evidence="1">
    <location>
        <begin position="12"/>
        <end position="33"/>
    </location>
</feature>
<keyword evidence="1" id="KW-0472">Membrane</keyword>
<evidence type="ECO:0000313" key="2">
    <source>
        <dbReference type="Proteomes" id="UP000035680"/>
    </source>
</evidence>
<name>A0A0K0FXV5_STRVS</name>
<evidence type="ECO:0000313" key="3">
    <source>
        <dbReference type="WBParaSite" id="SVE_1728100.1"/>
    </source>
</evidence>
<organism evidence="2 3">
    <name type="scientific">Strongyloides venezuelensis</name>
    <name type="common">Threadworm</name>
    <dbReference type="NCBI Taxonomy" id="75913"/>
    <lineage>
        <taxon>Eukaryota</taxon>
        <taxon>Metazoa</taxon>
        <taxon>Ecdysozoa</taxon>
        <taxon>Nematoda</taxon>
        <taxon>Chromadorea</taxon>
        <taxon>Rhabditida</taxon>
        <taxon>Tylenchina</taxon>
        <taxon>Panagrolaimomorpha</taxon>
        <taxon>Strongyloidoidea</taxon>
        <taxon>Strongyloididae</taxon>
        <taxon>Strongyloides</taxon>
    </lineage>
</organism>
<dbReference type="AlphaFoldDB" id="A0A0K0FXV5"/>
<reference evidence="3" key="2">
    <citation type="submission" date="2015-08" db="UniProtKB">
        <authorList>
            <consortium name="WormBaseParasite"/>
        </authorList>
    </citation>
    <scope>IDENTIFICATION</scope>
</reference>
<evidence type="ECO:0000256" key="1">
    <source>
        <dbReference type="SAM" id="Phobius"/>
    </source>
</evidence>
<protein>
    <submittedName>
        <fullName evidence="3">DUF3989 domain-containing protein</fullName>
    </submittedName>
</protein>
<keyword evidence="2" id="KW-1185">Reference proteome</keyword>
<sequence>MISNRSKWFRKIKGNIAAVVLIGGVGTLVYGIYKASLFVKRITASKEYNYHQEMEDYIYHKELEARKKSNELK</sequence>
<reference evidence="2" key="1">
    <citation type="submission" date="2014-07" db="EMBL/GenBank/DDBJ databases">
        <authorList>
            <person name="Martin A.A"/>
            <person name="De Silva N."/>
        </authorList>
    </citation>
    <scope>NUCLEOTIDE SEQUENCE</scope>
</reference>
<proteinExistence type="predicted"/>
<dbReference type="WBParaSite" id="SVE_1728100.1">
    <property type="protein sequence ID" value="SVE_1728100.1"/>
    <property type="gene ID" value="SVE_1728100"/>
</dbReference>
<accession>A0A0K0FXV5</accession>